<dbReference type="CDD" id="cd12349">
    <property type="entry name" value="RRM2_SHARP"/>
    <property type="match status" value="1"/>
</dbReference>
<feature type="compositionally biased region" description="Polar residues" evidence="20">
    <location>
        <begin position="621"/>
        <end position="642"/>
    </location>
</feature>
<keyword evidence="14" id="KW-0539">Nucleus</keyword>
<keyword evidence="7 18" id="KW-0694">RNA-binding</keyword>
<feature type="region of interest" description="Disordered" evidence="20">
    <location>
        <begin position="217"/>
        <end position="305"/>
    </location>
</feature>
<dbReference type="FunFam" id="3.30.70.330:FF:000118">
    <property type="entry name" value="msx2-interacting protein-like isoform X1"/>
    <property type="match status" value="1"/>
</dbReference>
<protein>
    <recommendedName>
        <fullName evidence="15">Msx2-interacting protein</fullName>
    </recommendedName>
    <alternativeName>
        <fullName evidence="16">SMART/HDAC1-associated repressor protein</fullName>
    </alternativeName>
    <alternativeName>
        <fullName evidence="17">SPEN homolog</fullName>
    </alternativeName>
</protein>
<keyword evidence="5" id="KW-0597">Phosphoprotein</keyword>
<dbReference type="InterPro" id="IPR012677">
    <property type="entry name" value="Nucleotide-bd_a/b_plait_sf"/>
</dbReference>
<dbReference type="SMART" id="SM00360">
    <property type="entry name" value="RRM"/>
    <property type="match status" value="4"/>
</dbReference>
<dbReference type="Pfam" id="PF07744">
    <property type="entry name" value="SPOC"/>
    <property type="match status" value="1"/>
</dbReference>
<feature type="compositionally biased region" description="Low complexity" evidence="20">
    <location>
        <begin position="644"/>
        <end position="667"/>
    </location>
</feature>
<feature type="region of interest" description="Disordered" evidence="20">
    <location>
        <begin position="4193"/>
        <end position="4217"/>
    </location>
</feature>
<dbReference type="PROSITE" id="PS50917">
    <property type="entry name" value="SPOC"/>
    <property type="match status" value="1"/>
</dbReference>
<feature type="region of interest" description="Disordered" evidence="20">
    <location>
        <begin position="733"/>
        <end position="840"/>
    </location>
</feature>
<feature type="compositionally biased region" description="Basic and acidic residues" evidence="20">
    <location>
        <begin position="2320"/>
        <end position="2333"/>
    </location>
</feature>
<feature type="compositionally biased region" description="Basic and acidic residues" evidence="20">
    <location>
        <begin position="1766"/>
        <end position="1825"/>
    </location>
</feature>
<dbReference type="GO" id="GO:0003714">
    <property type="term" value="F:transcription corepressor activity"/>
    <property type="evidence" value="ECO:0007669"/>
    <property type="project" value="UniProtKB-ARBA"/>
</dbReference>
<evidence type="ECO:0000256" key="5">
    <source>
        <dbReference type="ARBA" id="ARBA00022553"/>
    </source>
</evidence>
<feature type="compositionally biased region" description="Basic and acidic residues" evidence="20">
    <location>
        <begin position="2117"/>
        <end position="2130"/>
    </location>
</feature>
<feature type="domain" description="RRM" evidence="21">
    <location>
        <begin position="6"/>
        <end position="83"/>
    </location>
</feature>
<feature type="compositionally biased region" description="Basic and acidic residues" evidence="20">
    <location>
        <begin position="767"/>
        <end position="788"/>
    </location>
</feature>
<evidence type="ECO:0000256" key="14">
    <source>
        <dbReference type="ARBA" id="ARBA00023242"/>
    </source>
</evidence>
<feature type="region of interest" description="Disordered" evidence="20">
    <location>
        <begin position="1142"/>
        <end position="1186"/>
    </location>
</feature>
<feature type="compositionally biased region" description="Basic and acidic residues" evidence="20">
    <location>
        <begin position="2299"/>
        <end position="2308"/>
    </location>
</feature>
<evidence type="ECO:0000256" key="19">
    <source>
        <dbReference type="SAM" id="Coils"/>
    </source>
</evidence>
<evidence type="ECO:0000256" key="8">
    <source>
        <dbReference type="ARBA" id="ARBA00022976"/>
    </source>
</evidence>
<feature type="region of interest" description="Disordered" evidence="20">
    <location>
        <begin position="2150"/>
        <end position="2526"/>
    </location>
</feature>
<feature type="compositionally biased region" description="Basic and acidic residues" evidence="20">
    <location>
        <begin position="4159"/>
        <end position="4170"/>
    </location>
</feature>
<feature type="compositionally biased region" description="Basic and acidic residues" evidence="20">
    <location>
        <begin position="3499"/>
        <end position="3511"/>
    </location>
</feature>
<feature type="region of interest" description="Disordered" evidence="20">
    <location>
        <begin position="3541"/>
        <end position="3604"/>
    </location>
</feature>
<feature type="compositionally biased region" description="Basic residues" evidence="20">
    <location>
        <begin position="2263"/>
        <end position="2273"/>
    </location>
</feature>
<feature type="compositionally biased region" description="Basic and acidic residues" evidence="20">
    <location>
        <begin position="2151"/>
        <end position="2164"/>
    </location>
</feature>
<feature type="region of interest" description="Disordered" evidence="20">
    <location>
        <begin position="602"/>
        <end position="690"/>
    </location>
</feature>
<feature type="compositionally biased region" description="Low complexity" evidence="20">
    <location>
        <begin position="223"/>
        <end position="270"/>
    </location>
</feature>
<dbReference type="SUPFAM" id="SSF54928">
    <property type="entry name" value="RNA-binding domain, RBD"/>
    <property type="match status" value="2"/>
</dbReference>
<evidence type="ECO:0000256" key="15">
    <source>
        <dbReference type="ARBA" id="ARBA00069486"/>
    </source>
</evidence>
<feature type="domain" description="RRM" evidence="21">
    <location>
        <begin position="412"/>
        <end position="487"/>
    </location>
</feature>
<feature type="compositionally biased region" description="Basic and acidic residues" evidence="20">
    <location>
        <begin position="1235"/>
        <end position="1245"/>
    </location>
</feature>
<feature type="compositionally biased region" description="Basic and acidic residues" evidence="20">
    <location>
        <begin position="1727"/>
        <end position="1759"/>
    </location>
</feature>
<dbReference type="GO" id="GO:0003723">
    <property type="term" value="F:RNA binding"/>
    <property type="evidence" value="ECO:0007669"/>
    <property type="project" value="UniProtKB-UniRule"/>
</dbReference>
<feature type="region of interest" description="Disordered" evidence="20">
    <location>
        <begin position="1677"/>
        <end position="1709"/>
    </location>
</feature>
<dbReference type="Gene3D" id="3.30.70.330">
    <property type="match status" value="4"/>
</dbReference>
<keyword evidence="3" id="KW-0488">Methylation</keyword>
<feature type="region of interest" description="Disordered" evidence="20">
    <location>
        <begin position="103"/>
        <end position="136"/>
    </location>
</feature>
<feature type="compositionally biased region" description="Basic residues" evidence="20">
    <location>
        <begin position="2285"/>
        <end position="2298"/>
    </location>
</feature>
<accession>A0A1B6E9Y0</accession>
<keyword evidence="13" id="KW-0804">Transcription</keyword>
<feature type="compositionally biased region" description="Basic and acidic residues" evidence="20">
    <location>
        <begin position="2022"/>
        <end position="2038"/>
    </location>
</feature>
<feature type="domain" description="RRM" evidence="21">
    <location>
        <begin position="308"/>
        <end position="386"/>
    </location>
</feature>
<evidence type="ECO:0000256" key="9">
    <source>
        <dbReference type="ARBA" id="ARBA00023015"/>
    </source>
</evidence>
<comment type="subcellular location">
    <subcellularLocation>
        <location evidence="1">Nucleus</location>
    </subcellularLocation>
</comment>
<feature type="region of interest" description="Disordered" evidence="20">
    <location>
        <begin position="3369"/>
        <end position="3395"/>
    </location>
</feature>
<feature type="region of interest" description="Disordered" evidence="20">
    <location>
        <begin position="2574"/>
        <end position="2593"/>
    </location>
</feature>
<dbReference type="InterPro" id="IPR000504">
    <property type="entry name" value="RRM_dom"/>
</dbReference>
<proteinExistence type="inferred from homology"/>
<feature type="compositionally biased region" description="Basic and acidic residues" evidence="20">
    <location>
        <begin position="113"/>
        <end position="131"/>
    </location>
</feature>
<evidence type="ECO:0000256" key="2">
    <source>
        <dbReference type="ARBA" id="ARBA00005387"/>
    </source>
</evidence>
<feature type="compositionally biased region" description="Polar residues" evidence="20">
    <location>
        <begin position="2515"/>
        <end position="2526"/>
    </location>
</feature>
<evidence type="ECO:0000256" key="20">
    <source>
        <dbReference type="SAM" id="MobiDB-lite"/>
    </source>
</evidence>
<feature type="compositionally biased region" description="Basic and acidic residues" evidence="20">
    <location>
        <begin position="3595"/>
        <end position="3604"/>
    </location>
</feature>
<dbReference type="InterPro" id="IPR010912">
    <property type="entry name" value="SPOC_met"/>
</dbReference>
<feature type="compositionally biased region" description="Basic and acidic residues" evidence="20">
    <location>
        <begin position="2203"/>
        <end position="2217"/>
    </location>
</feature>
<feature type="region of interest" description="Disordered" evidence="20">
    <location>
        <begin position="3499"/>
        <end position="3529"/>
    </location>
</feature>
<feature type="region of interest" description="Disordered" evidence="20">
    <location>
        <begin position="1235"/>
        <end position="1482"/>
    </location>
</feature>
<dbReference type="PANTHER" id="PTHR23189">
    <property type="entry name" value="RNA RECOGNITION MOTIF-CONTAINING"/>
    <property type="match status" value="1"/>
</dbReference>
<feature type="compositionally biased region" description="Polar residues" evidence="20">
    <location>
        <begin position="671"/>
        <end position="683"/>
    </location>
</feature>
<evidence type="ECO:0000256" key="10">
    <source>
        <dbReference type="ARBA" id="ARBA00023054"/>
    </source>
</evidence>
<evidence type="ECO:0000256" key="3">
    <source>
        <dbReference type="ARBA" id="ARBA00022481"/>
    </source>
</evidence>
<feature type="compositionally biased region" description="Pro residues" evidence="20">
    <location>
        <begin position="806"/>
        <end position="819"/>
    </location>
</feature>
<dbReference type="EMBL" id="GEDC01002634">
    <property type="protein sequence ID" value="JAS34664.1"/>
    <property type="molecule type" value="Transcribed_RNA"/>
</dbReference>
<feature type="region of interest" description="Disordered" evidence="20">
    <location>
        <begin position="165"/>
        <end position="203"/>
    </location>
</feature>
<reference evidence="23" key="1">
    <citation type="submission" date="2015-12" db="EMBL/GenBank/DDBJ databases">
        <title>De novo transcriptome assembly of four potential Pierce s Disease insect vectors from Arizona vineyards.</title>
        <authorList>
            <person name="Tassone E.E."/>
        </authorList>
    </citation>
    <scope>NUCLEOTIDE SEQUENCE</scope>
</reference>
<dbReference type="InterPro" id="IPR034174">
    <property type="entry name" value="SHARP_RRM3"/>
</dbReference>
<dbReference type="InterPro" id="IPR034173">
    <property type="entry name" value="SHARP_RRM2"/>
</dbReference>
<dbReference type="Pfam" id="PF00076">
    <property type="entry name" value="RRM_1"/>
    <property type="match status" value="3"/>
</dbReference>
<feature type="region of interest" description="Disordered" evidence="20">
    <location>
        <begin position="2016"/>
        <end position="2138"/>
    </location>
</feature>
<evidence type="ECO:0000256" key="18">
    <source>
        <dbReference type="PROSITE-ProRule" id="PRU00176"/>
    </source>
</evidence>
<dbReference type="FunFam" id="3.30.70.330:FF:000088">
    <property type="entry name" value="msx2-interacting protein-like isoform X1"/>
    <property type="match status" value="1"/>
</dbReference>
<keyword evidence="6" id="KW-0677">Repeat</keyword>
<evidence type="ECO:0000256" key="17">
    <source>
        <dbReference type="ARBA" id="ARBA00078128"/>
    </source>
</evidence>
<feature type="compositionally biased region" description="Basic and acidic residues" evidence="20">
    <location>
        <begin position="1835"/>
        <end position="1852"/>
    </location>
</feature>
<evidence type="ECO:0000256" key="4">
    <source>
        <dbReference type="ARBA" id="ARBA00022491"/>
    </source>
</evidence>
<feature type="compositionally biased region" description="Basic and acidic residues" evidence="20">
    <location>
        <begin position="3369"/>
        <end position="3383"/>
    </location>
</feature>
<evidence type="ECO:0000256" key="1">
    <source>
        <dbReference type="ARBA" id="ARBA00004123"/>
    </source>
</evidence>
<feature type="region of interest" description="Disordered" evidence="20">
    <location>
        <begin position="4080"/>
        <end position="4101"/>
    </location>
</feature>
<dbReference type="SUPFAM" id="SSF100939">
    <property type="entry name" value="SPOC domain-like"/>
    <property type="match status" value="1"/>
</dbReference>
<dbReference type="PROSITE" id="PS50102">
    <property type="entry name" value="RRM"/>
    <property type="match status" value="4"/>
</dbReference>
<feature type="compositionally biased region" description="Basic residues" evidence="20">
    <location>
        <begin position="3514"/>
        <end position="3525"/>
    </location>
</feature>
<feature type="compositionally biased region" description="Basic and acidic residues" evidence="20">
    <location>
        <begin position="1252"/>
        <end position="1343"/>
    </location>
</feature>
<feature type="domain" description="RRM" evidence="21">
    <location>
        <begin position="491"/>
        <end position="563"/>
    </location>
</feature>
<keyword evidence="9" id="KW-0805">Transcription regulation</keyword>
<evidence type="ECO:0000313" key="23">
    <source>
        <dbReference type="EMBL" id="JAS34664.1"/>
    </source>
</evidence>
<feature type="compositionally biased region" description="Basic and acidic residues" evidence="20">
    <location>
        <begin position="1142"/>
        <end position="1155"/>
    </location>
</feature>
<dbReference type="InterPro" id="IPR035979">
    <property type="entry name" value="RBD_domain_sf"/>
</dbReference>
<feature type="compositionally biased region" description="Basic and acidic residues" evidence="20">
    <location>
        <begin position="2377"/>
        <end position="2394"/>
    </location>
</feature>
<feature type="compositionally biased region" description="Basic and acidic residues" evidence="20">
    <location>
        <begin position="1162"/>
        <end position="1186"/>
    </location>
</feature>
<dbReference type="GO" id="GO:0005634">
    <property type="term" value="C:nucleus"/>
    <property type="evidence" value="ECO:0007669"/>
    <property type="project" value="UniProtKB-SubCell"/>
</dbReference>
<dbReference type="Gene3D" id="2.40.290.10">
    <property type="match status" value="1"/>
</dbReference>
<evidence type="ECO:0000256" key="13">
    <source>
        <dbReference type="ARBA" id="ARBA00023163"/>
    </source>
</evidence>
<evidence type="ECO:0000259" key="22">
    <source>
        <dbReference type="PROSITE" id="PS50917"/>
    </source>
</evidence>
<evidence type="ECO:0000256" key="12">
    <source>
        <dbReference type="ARBA" id="ARBA00023159"/>
    </source>
</evidence>
<dbReference type="InterPro" id="IPR012921">
    <property type="entry name" value="SPOC_C"/>
</dbReference>
<evidence type="ECO:0000256" key="7">
    <source>
        <dbReference type="ARBA" id="ARBA00022884"/>
    </source>
</evidence>
<evidence type="ECO:0000256" key="16">
    <source>
        <dbReference type="ARBA" id="ARBA00075118"/>
    </source>
</evidence>
<keyword evidence="4" id="KW-0678">Repressor</keyword>
<feature type="compositionally biased region" description="Polar residues" evidence="20">
    <location>
        <begin position="3580"/>
        <end position="3590"/>
    </location>
</feature>
<feature type="compositionally biased region" description="Basic and acidic residues" evidence="20">
    <location>
        <begin position="1350"/>
        <end position="1419"/>
    </location>
</feature>
<evidence type="ECO:0000259" key="21">
    <source>
        <dbReference type="PROSITE" id="PS50102"/>
    </source>
</evidence>
<feature type="compositionally biased region" description="Basic and acidic residues" evidence="20">
    <location>
        <begin position="1903"/>
        <end position="1944"/>
    </location>
</feature>
<feature type="region of interest" description="Disordered" evidence="20">
    <location>
        <begin position="1727"/>
        <end position="2004"/>
    </location>
</feature>
<dbReference type="FunFam" id="2.40.290.10:FF:000002">
    <property type="entry name" value="Spen family transcriptional repressor"/>
    <property type="match status" value="1"/>
</dbReference>
<evidence type="ECO:0000256" key="11">
    <source>
        <dbReference type="ARBA" id="ARBA00023125"/>
    </source>
</evidence>
<comment type="similarity">
    <text evidence="2">Belongs to the RRM Spen family.</text>
</comment>
<dbReference type="CDD" id="cd12350">
    <property type="entry name" value="RRM3_SHARP"/>
    <property type="match status" value="1"/>
</dbReference>
<feature type="region of interest" description="Disordered" evidence="20">
    <location>
        <begin position="2543"/>
        <end position="2569"/>
    </location>
</feature>
<feature type="compositionally biased region" description="Polar residues" evidence="20">
    <location>
        <begin position="2349"/>
        <end position="2358"/>
    </location>
</feature>
<dbReference type="GO" id="GO:0003677">
    <property type="term" value="F:DNA binding"/>
    <property type="evidence" value="ECO:0007669"/>
    <property type="project" value="UniProtKB-KW"/>
</dbReference>
<feature type="region of interest" description="Disordered" evidence="20">
    <location>
        <begin position="928"/>
        <end position="968"/>
    </location>
</feature>
<organism evidence="23">
    <name type="scientific">Clastoptera arizonana</name>
    <name type="common">Arizona spittle bug</name>
    <dbReference type="NCBI Taxonomy" id="38151"/>
    <lineage>
        <taxon>Eukaryota</taxon>
        <taxon>Metazoa</taxon>
        <taxon>Ecdysozoa</taxon>
        <taxon>Arthropoda</taxon>
        <taxon>Hexapoda</taxon>
        <taxon>Insecta</taxon>
        <taxon>Pterygota</taxon>
        <taxon>Neoptera</taxon>
        <taxon>Paraneoptera</taxon>
        <taxon>Hemiptera</taxon>
        <taxon>Auchenorrhyncha</taxon>
        <taxon>Cercopoidea</taxon>
        <taxon>Clastopteridae</taxon>
        <taxon>Clastoptera</taxon>
    </lineage>
</organism>
<evidence type="ECO:0000256" key="6">
    <source>
        <dbReference type="ARBA" id="ARBA00022737"/>
    </source>
</evidence>
<feature type="compositionally biased region" description="Basic and acidic residues" evidence="20">
    <location>
        <begin position="1878"/>
        <end position="1894"/>
    </location>
</feature>
<feature type="compositionally biased region" description="Basic and acidic residues" evidence="20">
    <location>
        <begin position="1428"/>
        <end position="1482"/>
    </location>
</feature>
<feature type="compositionally biased region" description="Polar residues" evidence="20">
    <location>
        <begin position="178"/>
        <end position="198"/>
    </location>
</feature>
<name>A0A1B6E9Y0_9HEMI</name>
<keyword evidence="12" id="KW-0010">Activator</keyword>
<feature type="region of interest" description="Disordered" evidence="20">
    <location>
        <begin position="4143"/>
        <end position="4172"/>
    </location>
</feature>
<feature type="coiled-coil region" evidence="19">
    <location>
        <begin position="1638"/>
        <end position="1665"/>
    </location>
</feature>
<dbReference type="GO" id="GO:0007219">
    <property type="term" value="P:Notch signaling pathway"/>
    <property type="evidence" value="ECO:0007669"/>
    <property type="project" value="UniProtKB-KW"/>
</dbReference>
<feature type="compositionally biased region" description="Polar residues" evidence="20">
    <location>
        <begin position="3541"/>
        <end position="3550"/>
    </location>
</feature>
<keyword evidence="10 19" id="KW-0175">Coiled coil</keyword>
<gene>
    <name evidence="23" type="ORF">g.40043</name>
</gene>
<dbReference type="InterPro" id="IPR016194">
    <property type="entry name" value="SPOC-like_C_dom_sf"/>
</dbReference>
<feature type="compositionally biased region" description="Basic and acidic residues" evidence="20">
    <location>
        <begin position="2045"/>
        <end position="2055"/>
    </location>
</feature>
<dbReference type="CDD" id="cd21543">
    <property type="entry name" value="SPOC_SHARP"/>
    <property type="match status" value="1"/>
</dbReference>
<dbReference type="FunFam" id="3.30.70.330:FF:000143">
    <property type="entry name" value="msx2-interacting protein-like isoform X1"/>
    <property type="match status" value="1"/>
</dbReference>
<sequence length="4391" mass="492286">MVRETRHLWVGNLPENIREDRIRDHFKRYGRVQSVKLLPRGKDDEGSGVCATVSFMDIKSASKAHNNEQKLEDRTLSTEYHEPAAIPGGSAAPIYVSPRFSHGPPEEISSFERSSHFYERERERRDGEAYLRRSSSTYHVAPSEPLRGRTRDRLYRNGPYTPIIESVVSRQPPHHRSVGSSWSYEASASRYPTASATTDVVYPEERREPAAVVVLHKKHTKSRSGSNGSESGSNSGSSGSRSRSSSSSSQSGSSSCSSASSSPVSDKSCSTHSHHGSLRSGVTLQSAVSTPHTNNSSPAVHSEDRRPLAICVRNLPARSSDTSLKDGLFHEYKKHGKVTWVKVVGQGSDRYALVCFKKPEDVEKALQVSHDKLFFGCKIEVAPYQGYDVDDNEFRCGPYEAEQDEFHPKATRTLFIGNLEKDITAPELRKHFDQFGEIIEIDIKKQGSASSYAFCQYCDIGSVVRAMRTLDGEHLGNNRIKLGFGKSMHTSCVWVDGVSETVSEKYLSLQFSQFGPVSHVAIDRTRGHALVFYEQISFAQMAVKEMRGVALRGRKLQVDFASRECQEAFYDHLEKQAGGHTSVFENSVQASPQGIVNTVSATTRGFETPSSSSSSSGGGSTRYNATTLRYTPQQPTPRSTTLYPRAPSNSGASPGASTPSPSTPIRTTPRHQMTSRFEFTTDYTSERRPYRSYEDVGVEDTGGLVMVPVGQGPPDIRYLQKERNALLEQLEDCASSGEEGGPRRRCKHRRSHSGEGGAGSRPGTPLCDERPENLPPVEPRRTPRERPLDPLSLPLPRFASQVLSPRPAPPSPPASPPRPQSSSSDDSEPSPPSPEWEERLRSLDEKYEKWSGSRTVLNKVDASSVRIRHKLLDLDLHELQPSEIVKSVLAKRSVFDEDSKRLENFGEKYEPREFVPSRPGISALRSRLDNSSPLHSPIPKSPVSSPAGGAKGLQYPFPSHPPVQPTTSVATTTAAMSLVSCAGIGSLAITTATCTIPSIEISKTQQTFSTSCMSTVSSVRQFPLPSLTNYIPPKISPPPPIDKKVELNEASPRGLIISSEKCKSIQKSPSPTCVTKGERCDTMKKELICNKQVKSCSRRESFDEKKEGDGRRRSRDETSEIKPNCLFKDLGSDIVKEVEHCERRKSVSDKRRESIDSQSESVSDKPREEERRRRESVDNSTHRDFESSEMCKARCNDLVEATECTKLNSVDSVNKPHERRKDSDDITRHADYVIKRDRRRNRDSVDSCSDNSKNREVPESIDKNKELESDFRHSDDKKEDEMKKFIEDQDKRKDSIKTNEVIDKRRDRENCDIHQENARHKERKEHKDCKKDKDGNEHQENVKHRSNSRKSPECLENIKHKDSERRKTSNDNFKHRDTNMRKESESSEDHNQKSNDHKKELDHGINSRHKDNLRRKDSESSDTSNIQNKRDFDHQNKREFDNCENARHKEHNLKKDIENNVASRFREGKRGNSEYDFSKHKDNDKFKESSANIFQIKEIDMKKDCNNLDHNKTSESGVKKDLDQLEKSRHKDGELIGIGNKGKFEEKKQDLEVLDVRLKEFDEKRKEFDSNEISKYRESDRRKDNDCVINNHFWEGNKKKDVNCIETGKNKDFKNPDIDIGLKVRDYEHRKDLLHYACENYKNKDGDKRKELENLENTKREEKRKEFEMFDSQRHKDFDRKKVDHSDNSKYSDRKRESDMSDLHKRKEFEKRKDEYIVDSLRCKENERRKEVDLQETTKHRDFIDKRRESSDKEKRKSPDFNSESIKSRESTEEKRKDRELDREKPRRNKDYEHHDKQKDNIHNMLDKQKENYDNSDKKHYDSVDKITGVSNNDDLDRKSESIKKDKRKDRISSSSWPAAIGCKRRLSSQDSLDICIDEAKRVKPERRDSKDSGRSSCSSKRSSGEKHNKSFTKMLEEKIREDREREFYKKKKEEEVNSEEKIMKSAQRKEKRNSSDKRKEERKVKPRPKENGTTASESEFGSGDEEGKLSKKHSIFDIVDDEPAYISMYDKVKARSTKNMQKQEEEKKQERLKEKFSQLKQSRAKREEKKRSTSYDEDSDSERGGVRRSNKLMITSSEEDAGSEGDIRTKPRKIMSDTSEDDSLRHNTTRIKPIRIHSEDVEPKSRKIMSDTSEDDSLRLSISRIKSTRFHSEDLDTKPRKILSDTSEDDMLRHNITRNKSAQLQSDESELDLGFEGSSKITKTDSQPKTKIEPVSDRFTNISEDNNQYPTVQPVQNIQSSELTFNRNSVSSDVTGNDVPRKKSHKKKQKKQKNFDGGEDGCSTKKHNSKKDRRKSTHSHDGEDDTKSSQNKIRKKKSGRESSIKRDEKMEDIFGTLSDDSDKGQAKWQVSQVYASDSDSDREIARKRDKRRKERKARELDEAGRALEAKLLETSDSYPQPEEQPVTKSKKKKRKKSRDEKSSKHHLHKLAEEDAAVQADSEREPEPPAVQSSLPSLIDSPPPPSSNQNKKPDIPGFGSQVDENIHETAVKSISESPTKVVEEKTKPVEPILADQSQDKPTPVISQEETEDAVAALLLEDSFGGGFESYPTEETPKPDTPVSEPDLQIDTDTEDAFDPIDFSRPPRTPDIPTFYRQQDTREGLEERILALACPDSNSKPELPKIIATPTPCEKSDIQKAIKPINEEIEKVGVKQSELPTETSHQLNKLCNNTNQPIESDSGLDLPRAVHPIKPLISEIKTVHVQPEVKVTVSSPQINEHQPLLKPVIITSSAKTITTNNPPPLAQRKQFMDTMKVTNAPTNVRFATCLTLKPAMTPLNVNVQQQQPIFQSHQIIQTANIKLPSPNQPAMLSPIQQNKLATTVIQGTKVNAQHQVQLKPMQQQHSPVIRSSTPEIPKNSLSPIPGQNINIQINSVPLNQQSNISYSHDRQNATKSPKPLNISIPQGDKQNTIHLSPHCQTSGINKLLINQQSNILKHQVQSNIHVAMPKPPSNIQVLSTQLHKVDPVSQMEVSPNSCHSQASNITFRKTVLTPQQGVVSSVPHSEPSKIVSPNDTIKLTTSDESKLLIKTVEQPTHTAEQTNVFVTQGDKVLKSLPTVPNKLMLDSKCNISQSTTTIQEIKQQQSSNQPLELLIAQEQKMQPSQISRFAAPQVQNCVLTTHPNIFRPTSPAIRSQIPNIINPISPNIKPAILVSSASGATMAQSLNTLIPPKPLQPIIEKSNLVPFEMARSPNSPLPQTVQPLRNDLITETPKSESPKQSIPNIKTDITNTTLKSVTSPVIQTVKQPNEMEKHLLFNSVKNSDEVQKKITTESNEELATIMRVENRITKPVVDEIKPMNAFIQDLTLKAAAAKNVSEDENKRETLKPIEQVVQQIHQRIRTSNSESKDAEKVNNLVPIELTEKIKPVKDIKIEQPDNERHENQTKSSTQETLEATIKTEPDPEVQEKEKEILSYSVPIDMSDKPESVQVDGKSSNLGLEPKVDKLILKKEDVMMCVDGIVAPLTPKMEKSNVFVSPGESSCEPRTQEMANFDKLEEVMSPETKEEKEEINTPHRGGRGGRRRKAGSRVGGVVTRRARLNNKVTPENSSATADVYEFRDDSEEESRPRLILTIKSPPEPSIVQNISPANNTRKSRRLQEKDGSRNTVDDTIEYVIRGTRNSSRRTTRAAAAASVTTTAAILETRKSPRRKQNNPQPTKELGALPIESKLPQAEVPVEAVTSSVVIPTSQPVVTTTAVLPSTPQPLASIQKPTPAVHTEPMTLIDPVTGLLIPMRESEEGQYIPVSSENARILSETHDENGEPIEKRIKISNIAENILAVSKPSTIPPLSSVGTPLPVRPGLPIKMPPNCAVVTPLPSKSHPIITKPNNISDIPRPMLHQSKPIAPLPVAAKPNVTIRTSTTIVAPTLTKPLTTSMLKPPGAIVSPPGSVKPLPLVNAALPLNRVSVPPPTNTVSKPIVTQAHSASTPHTVLPVNHKTHLLQAVSHRGKVPVAKVPTPLTPKAHILQSIGNAANCGAREGVVGPGTPPPSHHGALLTGSVASPPLRAPHHVSQQPIVTGASSTRVVCKNLLEPLKVEPGNTGCIVVPTPSPQSRGQVMQAGLPVPAYEASLHGVVAELLPNPQWPRQSPPPAHQHPVHQQQQGDVVQHVNYAPHHYVHSQLMYQQYLREAALGGYHLPSNVKPGVDIEEGAQGSVASPPLELRRGSPHDRTTDSPQVATVYVHGHGGRHLFYENPHPPPAHRPSQPRIQVSTPPHASQVPPQADSLLMLLQRYPVMWQGLLALKTDQAAVQMHFVFGNPNVARDSLPCNSDGSTPPLRIVQRMRLEQTQVDGVARKMQMDNEHCMLLALPCGRDHMDVLQQSNNLQSGFITYLQKKQAAGIVNIAAPGSKQAAYVIHIFPSCDFANESLARIAPDLLHRVANIAHLLIVIATV</sequence>
<feature type="domain" description="SPOC" evidence="22">
    <location>
        <begin position="4224"/>
        <end position="4391"/>
    </location>
</feature>
<keyword evidence="11" id="KW-0238">DNA-binding</keyword>
<feature type="compositionally biased region" description="Basic and acidic residues" evidence="20">
    <location>
        <begin position="1953"/>
        <end position="1971"/>
    </location>
</feature>
<feature type="region of interest" description="Disordered" evidence="20">
    <location>
        <begin position="3640"/>
        <end position="3660"/>
    </location>
</feature>
<keyword evidence="8" id="KW-0914">Notch signaling pathway</keyword>
<feature type="compositionally biased region" description="Polar residues" evidence="20">
    <location>
        <begin position="280"/>
        <end position="299"/>
    </location>
</feature>
<feature type="compositionally biased region" description="Polar residues" evidence="20">
    <location>
        <begin position="2219"/>
        <end position="2256"/>
    </location>
</feature>